<organism evidence="3 4">
    <name type="scientific">Rhodosalinus halophilus</name>
    <dbReference type="NCBI Taxonomy" id="2259333"/>
    <lineage>
        <taxon>Bacteria</taxon>
        <taxon>Pseudomonadati</taxon>
        <taxon>Pseudomonadota</taxon>
        <taxon>Alphaproteobacteria</taxon>
        <taxon>Rhodobacterales</taxon>
        <taxon>Paracoccaceae</taxon>
        <taxon>Rhodosalinus</taxon>
    </lineage>
</organism>
<keyword evidence="1" id="KW-0472">Membrane</keyword>
<dbReference type="GO" id="GO:0005886">
    <property type="term" value="C:plasma membrane"/>
    <property type="evidence" value="ECO:0007669"/>
    <property type="project" value="TreeGrafter"/>
</dbReference>
<keyword evidence="4" id="KW-1185">Reference proteome</keyword>
<feature type="domain" description="DUF218" evidence="2">
    <location>
        <begin position="109"/>
        <end position="273"/>
    </location>
</feature>
<comment type="caution">
    <text evidence="3">The sequence shown here is derived from an EMBL/GenBank/DDBJ whole genome shotgun (WGS) entry which is preliminary data.</text>
</comment>
<evidence type="ECO:0000313" key="4">
    <source>
        <dbReference type="Proteomes" id="UP000253370"/>
    </source>
</evidence>
<feature type="transmembrane region" description="Helical" evidence="1">
    <location>
        <begin position="67"/>
        <end position="87"/>
    </location>
</feature>
<gene>
    <name evidence="3" type="ORF">DRV85_03525</name>
</gene>
<dbReference type="AlphaFoldDB" id="A0A365UEG3"/>
<keyword evidence="1" id="KW-1133">Transmembrane helix</keyword>
<dbReference type="InterPro" id="IPR003848">
    <property type="entry name" value="DUF218"/>
</dbReference>
<name>A0A365UEG3_9RHOB</name>
<feature type="transmembrane region" description="Helical" evidence="1">
    <location>
        <begin position="37"/>
        <end position="60"/>
    </location>
</feature>
<accession>A0A365UEG3</accession>
<sequence>MPARPAARARRATRLHPWRRGVHQERMETLFFVAAKLFWALAQPASWLVLALVAALVALFRGARRAALWWLSGATCAVVIVGLFPLGQPLLRPLETRFPTVPLIEDPAGIIVLGGGEDAVRSAATGRVELNEGAERLLAGLALARRHPEARLIFTGGSGRLGARGVSGATVAARLFAEFDVAPARVLLEGRSRNTAENARRTAALVPDPTAGPWVLVTSAFHMPRGLGAFCAAGWENLVPYPVDHRAAGPFGPEWDLAGHLAQLDTGLREWIGLLAYRATGRTDALLPDGC</sequence>
<protein>
    <submittedName>
        <fullName evidence="3">YdcF family protein</fullName>
    </submittedName>
</protein>
<dbReference type="PANTHER" id="PTHR30336">
    <property type="entry name" value="INNER MEMBRANE PROTEIN, PROBABLE PERMEASE"/>
    <property type="match status" value="1"/>
</dbReference>
<dbReference type="InterPro" id="IPR014729">
    <property type="entry name" value="Rossmann-like_a/b/a_fold"/>
</dbReference>
<reference evidence="3 4" key="1">
    <citation type="submission" date="2018-07" db="EMBL/GenBank/DDBJ databases">
        <title>Rhodosalinus sp. strain E84T genomic sequence and assembly.</title>
        <authorList>
            <person name="Liu Z.-W."/>
            <person name="Lu D.-C."/>
        </authorList>
    </citation>
    <scope>NUCLEOTIDE SEQUENCE [LARGE SCALE GENOMIC DNA]</scope>
    <source>
        <strain evidence="3 4">E84</strain>
    </source>
</reference>
<dbReference type="GO" id="GO:0043164">
    <property type="term" value="P:Gram-negative-bacterium-type cell wall biogenesis"/>
    <property type="evidence" value="ECO:0007669"/>
    <property type="project" value="TreeGrafter"/>
</dbReference>
<dbReference type="Proteomes" id="UP000253370">
    <property type="component" value="Unassembled WGS sequence"/>
</dbReference>
<dbReference type="PANTHER" id="PTHR30336:SF4">
    <property type="entry name" value="ENVELOPE BIOGENESIS FACTOR ELYC"/>
    <property type="match status" value="1"/>
</dbReference>
<keyword evidence="1" id="KW-0812">Transmembrane</keyword>
<dbReference type="Gene3D" id="3.40.50.620">
    <property type="entry name" value="HUPs"/>
    <property type="match status" value="1"/>
</dbReference>
<proteinExistence type="predicted"/>
<dbReference type="InterPro" id="IPR051599">
    <property type="entry name" value="Cell_Envelope_Assoc"/>
</dbReference>
<evidence type="ECO:0000313" key="3">
    <source>
        <dbReference type="EMBL" id="RBI87205.1"/>
    </source>
</evidence>
<dbReference type="CDD" id="cd06259">
    <property type="entry name" value="YdcF-like"/>
    <property type="match status" value="1"/>
</dbReference>
<dbReference type="EMBL" id="QNTQ01000002">
    <property type="protein sequence ID" value="RBI87205.1"/>
    <property type="molecule type" value="Genomic_DNA"/>
</dbReference>
<dbReference type="GO" id="GO:0000270">
    <property type="term" value="P:peptidoglycan metabolic process"/>
    <property type="evidence" value="ECO:0007669"/>
    <property type="project" value="TreeGrafter"/>
</dbReference>
<evidence type="ECO:0000259" key="2">
    <source>
        <dbReference type="Pfam" id="PF02698"/>
    </source>
</evidence>
<evidence type="ECO:0000256" key="1">
    <source>
        <dbReference type="SAM" id="Phobius"/>
    </source>
</evidence>
<dbReference type="Pfam" id="PF02698">
    <property type="entry name" value="DUF218"/>
    <property type="match status" value="1"/>
</dbReference>